<organism evidence="2 3">
    <name type="scientific">Orbilia blumenaviensis</name>
    <dbReference type="NCBI Taxonomy" id="1796055"/>
    <lineage>
        <taxon>Eukaryota</taxon>
        <taxon>Fungi</taxon>
        <taxon>Dikarya</taxon>
        <taxon>Ascomycota</taxon>
        <taxon>Pezizomycotina</taxon>
        <taxon>Orbiliomycetes</taxon>
        <taxon>Orbiliales</taxon>
        <taxon>Orbiliaceae</taxon>
        <taxon>Orbilia</taxon>
    </lineage>
</organism>
<keyword evidence="3" id="KW-1185">Reference proteome</keyword>
<reference evidence="2 3" key="1">
    <citation type="submission" date="2019-10" db="EMBL/GenBank/DDBJ databases">
        <authorList>
            <person name="Palmer J.M."/>
        </authorList>
    </citation>
    <scope>NUCLEOTIDE SEQUENCE [LARGE SCALE GENOMIC DNA]</scope>
    <source>
        <strain evidence="2 3">TWF730</strain>
    </source>
</reference>
<dbReference type="Proteomes" id="UP001373714">
    <property type="component" value="Unassembled WGS sequence"/>
</dbReference>
<comment type="caution">
    <text evidence="2">The sequence shown here is derived from an EMBL/GenBank/DDBJ whole genome shotgun (WGS) entry which is preliminary data.</text>
</comment>
<feature type="compositionally biased region" description="Basic and acidic residues" evidence="1">
    <location>
        <begin position="141"/>
        <end position="190"/>
    </location>
</feature>
<feature type="compositionally biased region" description="Basic and acidic residues" evidence="1">
    <location>
        <begin position="1"/>
        <end position="11"/>
    </location>
</feature>
<feature type="region of interest" description="Disordered" evidence="1">
    <location>
        <begin position="1"/>
        <end position="190"/>
    </location>
</feature>
<protein>
    <submittedName>
        <fullName evidence="2">Uncharacterized protein</fullName>
    </submittedName>
</protein>
<evidence type="ECO:0000313" key="3">
    <source>
        <dbReference type="Proteomes" id="UP001373714"/>
    </source>
</evidence>
<dbReference type="EMBL" id="JAVHNS010000019">
    <property type="protein sequence ID" value="KAK6330295.1"/>
    <property type="molecule type" value="Genomic_DNA"/>
</dbReference>
<accession>A0AAV9U189</accession>
<sequence>MSDKKKPDSSPHKFPTFDVLGMRKISRSFSNSTRRNPGLRDNDSSSDNPLSGQEIPRRSSTSVGFCDSLDTSERLRDTMLGSDKPAVVGMRGHRRVSSTVMGFKSSRSASVSEGHGGSGLVGIQNQASLPVPYLPVNVEEPGEKRNNKTAEEKRNSKTTDEKRNSKTAEEKRRKKEEREGKDRDSDGGKK</sequence>
<feature type="compositionally biased region" description="Polar residues" evidence="1">
    <location>
        <begin position="97"/>
        <end position="111"/>
    </location>
</feature>
<dbReference type="AlphaFoldDB" id="A0AAV9U189"/>
<gene>
    <name evidence="2" type="ORF">TWF730_004789</name>
</gene>
<name>A0AAV9U189_9PEZI</name>
<evidence type="ECO:0000256" key="1">
    <source>
        <dbReference type="SAM" id="MobiDB-lite"/>
    </source>
</evidence>
<evidence type="ECO:0000313" key="2">
    <source>
        <dbReference type="EMBL" id="KAK6330295.1"/>
    </source>
</evidence>
<proteinExistence type="predicted"/>